<dbReference type="RefSeq" id="WP_165825753.1">
    <property type="nucleotide sequence ID" value="NZ_QEKW01000008.1"/>
</dbReference>
<keyword evidence="3" id="KW-0805">Transcription regulation</keyword>
<feature type="domain" description="ANTAR" evidence="5">
    <location>
        <begin position="172"/>
        <end position="235"/>
    </location>
</feature>
<evidence type="ECO:0000256" key="3">
    <source>
        <dbReference type="ARBA" id="ARBA00023015"/>
    </source>
</evidence>
<evidence type="ECO:0000256" key="1">
    <source>
        <dbReference type="ARBA" id="ARBA00022679"/>
    </source>
</evidence>
<keyword evidence="4" id="KW-0804">Transcription</keyword>
<dbReference type="InterPro" id="IPR003018">
    <property type="entry name" value="GAF"/>
</dbReference>
<name>A0A2U1F8V4_9PSEU</name>
<dbReference type="SMART" id="SM01012">
    <property type="entry name" value="ANTAR"/>
    <property type="match status" value="1"/>
</dbReference>
<dbReference type="Gene3D" id="1.10.10.10">
    <property type="entry name" value="Winged helix-like DNA-binding domain superfamily/Winged helix DNA-binding domain"/>
    <property type="match status" value="1"/>
</dbReference>
<dbReference type="PIRSF" id="PIRSF036625">
    <property type="entry name" value="GAF_ANTAR"/>
    <property type="match status" value="1"/>
</dbReference>
<dbReference type="AlphaFoldDB" id="A0A2U1F8V4"/>
<evidence type="ECO:0000256" key="2">
    <source>
        <dbReference type="ARBA" id="ARBA00022777"/>
    </source>
</evidence>
<reference evidence="6 7" key="1">
    <citation type="submission" date="2018-04" db="EMBL/GenBank/DDBJ databases">
        <title>Genomic Encyclopedia of Type Strains, Phase IV (KMG-IV): sequencing the most valuable type-strain genomes for metagenomic binning, comparative biology and taxonomic classification.</title>
        <authorList>
            <person name="Goeker M."/>
        </authorList>
    </citation>
    <scope>NUCLEOTIDE SEQUENCE [LARGE SCALE GENOMIC DNA]</scope>
    <source>
        <strain evidence="6 7">DSM 45771</strain>
    </source>
</reference>
<evidence type="ECO:0000313" key="7">
    <source>
        <dbReference type="Proteomes" id="UP000245639"/>
    </source>
</evidence>
<dbReference type="InterPro" id="IPR012074">
    <property type="entry name" value="GAF_ANTAR"/>
</dbReference>
<dbReference type="GO" id="GO:0016301">
    <property type="term" value="F:kinase activity"/>
    <property type="evidence" value="ECO:0007669"/>
    <property type="project" value="UniProtKB-KW"/>
</dbReference>
<dbReference type="Gene3D" id="3.30.450.40">
    <property type="match status" value="1"/>
</dbReference>
<dbReference type="InterPro" id="IPR029016">
    <property type="entry name" value="GAF-like_dom_sf"/>
</dbReference>
<keyword evidence="7" id="KW-1185">Reference proteome</keyword>
<proteinExistence type="predicted"/>
<dbReference type="Pfam" id="PF13185">
    <property type="entry name" value="GAF_2"/>
    <property type="match status" value="1"/>
</dbReference>
<gene>
    <name evidence="6" type="ORF">C8D89_108224</name>
</gene>
<dbReference type="SUPFAM" id="SSF55781">
    <property type="entry name" value="GAF domain-like"/>
    <property type="match status" value="1"/>
</dbReference>
<dbReference type="EMBL" id="QEKW01000008">
    <property type="protein sequence ID" value="PVZ08627.1"/>
    <property type="molecule type" value="Genomic_DNA"/>
</dbReference>
<dbReference type="Proteomes" id="UP000245639">
    <property type="component" value="Unassembled WGS sequence"/>
</dbReference>
<dbReference type="SUPFAM" id="SSF52172">
    <property type="entry name" value="CheY-like"/>
    <property type="match status" value="1"/>
</dbReference>
<evidence type="ECO:0000256" key="4">
    <source>
        <dbReference type="ARBA" id="ARBA00023163"/>
    </source>
</evidence>
<sequence>MSTGSASPRSPDGAERVQYVIDIVDAAARDLLTHRGVDDTLDLVVKGALQAVPGAAQAGVSLVSRSGAVTTCAPTDEVVRDLDEMQARLREGPCVDAIFEERQVTVPDLDADTQRWPRFAETAVQRGFRSMVAFQLFSDPGSAGALNLYAPRPDAFDELALEIGALFASHAAIALFGAQHAENIGQALATRDLIARAKGIVMARYGLGDADAFSLLVRTANDRRIKLVELARGLNEDVAAGTTPRV</sequence>
<keyword evidence="1" id="KW-0808">Transferase</keyword>
<comment type="caution">
    <text evidence="6">The sequence shown here is derived from an EMBL/GenBank/DDBJ whole genome shotgun (WGS) entry which is preliminary data.</text>
</comment>
<dbReference type="InterPro" id="IPR011006">
    <property type="entry name" value="CheY-like_superfamily"/>
</dbReference>
<dbReference type="GO" id="GO:0003723">
    <property type="term" value="F:RNA binding"/>
    <property type="evidence" value="ECO:0007669"/>
    <property type="project" value="InterPro"/>
</dbReference>
<organism evidence="6 7">
    <name type="scientific">Actinomycetospora cinnamomea</name>
    <dbReference type="NCBI Taxonomy" id="663609"/>
    <lineage>
        <taxon>Bacteria</taxon>
        <taxon>Bacillati</taxon>
        <taxon>Actinomycetota</taxon>
        <taxon>Actinomycetes</taxon>
        <taxon>Pseudonocardiales</taxon>
        <taxon>Pseudonocardiaceae</taxon>
        <taxon>Actinomycetospora</taxon>
    </lineage>
</organism>
<dbReference type="PROSITE" id="PS50921">
    <property type="entry name" value="ANTAR"/>
    <property type="match status" value="1"/>
</dbReference>
<keyword evidence="2" id="KW-0418">Kinase</keyword>
<dbReference type="InterPro" id="IPR005561">
    <property type="entry name" value="ANTAR"/>
</dbReference>
<accession>A0A2U1F8V4</accession>
<protein>
    <submittedName>
        <fullName evidence="6">GAF domain-containing protein</fullName>
    </submittedName>
</protein>
<dbReference type="Pfam" id="PF03861">
    <property type="entry name" value="ANTAR"/>
    <property type="match status" value="1"/>
</dbReference>
<dbReference type="InterPro" id="IPR036388">
    <property type="entry name" value="WH-like_DNA-bd_sf"/>
</dbReference>
<evidence type="ECO:0000259" key="5">
    <source>
        <dbReference type="PROSITE" id="PS50921"/>
    </source>
</evidence>
<evidence type="ECO:0000313" key="6">
    <source>
        <dbReference type="EMBL" id="PVZ08627.1"/>
    </source>
</evidence>